<dbReference type="OrthoDB" id="374781at2157"/>
<name>A0A483CR46_9EURY</name>
<reference evidence="1 2" key="1">
    <citation type="submission" date="2017-11" db="EMBL/GenBank/DDBJ databases">
        <title>Isolation and Characterization of Methanofollis Species from Methane Seep Offshore SW Taiwan.</title>
        <authorList>
            <person name="Teng N.-H."/>
            <person name="Lai M.-C."/>
            <person name="Chen S.-C."/>
        </authorList>
    </citation>
    <scope>NUCLEOTIDE SEQUENCE [LARGE SCALE GENOMIC DNA]</scope>
    <source>
        <strain evidence="1 2">FWC-SCC2</strain>
    </source>
</reference>
<accession>A0A483CR46</accession>
<organism evidence="1 2">
    <name type="scientific">Methanofollis fontis</name>
    <dbReference type="NCBI Taxonomy" id="2052832"/>
    <lineage>
        <taxon>Archaea</taxon>
        <taxon>Methanobacteriati</taxon>
        <taxon>Methanobacteriota</taxon>
        <taxon>Stenosarchaea group</taxon>
        <taxon>Methanomicrobia</taxon>
        <taxon>Methanomicrobiales</taxon>
        <taxon>Methanomicrobiaceae</taxon>
        <taxon>Methanofollis</taxon>
    </lineage>
</organism>
<comment type="caution">
    <text evidence="1">The sequence shown here is derived from an EMBL/GenBank/DDBJ whole genome shotgun (WGS) entry which is preliminary data.</text>
</comment>
<dbReference type="RefSeq" id="WP_130647518.1">
    <property type="nucleotide sequence ID" value="NZ_PGCL01000005.1"/>
</dbReference>
<dbReference type="EMBL" id="PGCL01000005">
    <property type="protein sequence ID" value="TAJ43539.1"/>
    <property type="molecule type" value="Genomic_DNA"/>
</dbReference>
<evidence type="ECO:0000313" key="1">
    <source>
        <dbReference type="EMBL" id="TAJ43539.1"/>
    </source>
</evidence>
<dbReference type="AlphaFoldDB" id="A0A483CR46"/>
<dbReference type="Proteomes" id="UP000292580">
    <property type="component" value="Unassembled WGS sequence"/>
</dbReference>
<sequence>MRPALRRLLILCGVCLAVSALFCALFPLVLDGSLDYLVAYPCTVPADPSVPVIVLDEDDFREHPALRELVVGMKMVRCPSLFAPFLPPGEGWSSVVLTEAEEEALWGYMLAVNERGTLVPAVVEYNGTCYQVAASRGRPPAPSGTFIPSTPV</sequence>
<proteinExistence type="predicted"/>
<evidence type="ECO:0000313" key="2">
    <source>
        <dbReference type="Proteomes" id="UP000292580"/>
    </source>
</evidence>
<gene>
    <name evidence="1" type="ORF">CUJ86_10420</name>
</gene>
<protein>
    <submittedName>
        <fullName evidence="1">Uncharacterized protein</fullName>
    </submittedName>
</protein>
<keyword evidence="2" id="KW-1185">Reference proteome</keyword>